<gene>
    <name evidence="3" type="ORF">X975_08706</name>
</gene>
<organism evidence="3 4">
    <name type="scientific">Stegodyphus mimosarum</name>
    <name type="common">African social velvet spider</name>
    <dbReference type="NCBI Taxonomy" id="407821"/>
    <lineage>
        <taxon>Eukaryota</taxon>
        <taxon>Metazoa</taxon>
        <taxon>Ecdysozoa</taxon>
        <taxon>Arthropoda</taxon>
        <taxon>Chelicerata</taxon>
        <taxon>Arachnida</taxon>
        <taxon>Araneae</taxon>
        <taxon>Araneomorphae</taxon>
        <taxon>Entelegynae</taxon>
        <taxon>Eresoidea</taxon>
        <taxon>Eresidae</taxon>
        <taxon>Stegodyphus</taxon>
    </lineage>
</organism>
<dbReference type="Gene3D" id="2.60.120.680">
    <property type="entry name" value="GOLD domain"/>
    <property type="match status" value="1"/>
</dbReference>
<protein>
    <submittedName>
        <fullName evidence="3">SEC14-like protein 2</fullName>
    </submittedName>
</protein>
<dbReference type="OMA" id="KSWFTAK"/>
<feature type="non-terminal residue" evidence="3">
    <location>
        <position position="397"/>
    </location>
</feature>
<dbReference type="InterPro" id="IPR036865">
    <property type="entry name" value="CRAL-TRIO_dom_sf"/>
</dbReference>
<name>A0A087TU37_STEMI</name>
<dbReference type="STRING" id="407821.A0A087TU37"/>
<reference evidence="3 4" key="1">
    <citation type="submission" date="2013-11" db="EMBL/GenBank/DDBJ databases">
        <title>Genome sequencing of Stegodyphus mimosarum.</title>
        <authorList>
            <person name="Bechsgaard J."/>
        </authorList>
    </citation>
    <scope>NUCLEOTIDE SEQUENCE [LARGE SCALE GENOMIC DNA]</scope>
</reference>
<dbReference type="Gene3D" id="3.40.525.10">
    <property type="entry name" value="CRAL-TRIO lipid binding domain"/>
    <property type="match status" value="1"/>
</dbReference>
<dbReference type="PANTHER" id="PTHR23324">
    <property type="entry name" value="SEC14 RELATED PROTEIN"/>
    <property type="match status" value="1"/>
</dbReference>
<dbReference type="CDD" id="cd00170">
    <property type="entry name" value="SEC14"/>
    <property type="match status" value="1"/>
</dbReference>
<dbReference type="GO" id="GO:0005737">
    <property type="term" value="C:cytoplasm"/>
    <property type="evidence" value="ECO:0007669"/>
    <property type="project" value="TreeGrafter"/>
</dbReference>
<keyword evidence="4" id="KW-1185">Reference proteome</keyword>
<dbReference type="InterPro" id="IPR001251">
    <property type="entry name" value="CRAL-TRIO_dom"/>
</dbReference>
<dbReference type="Pfam" id="PF00650">
    <property type="entry name" value="CRAL_TRIO"/>
    <property type="match status" value="1"/>
</dbReference>
<sequence>MSSVKMMTNAEKAAVEELRKKFADILSPKLYENTLMFYRFLKARNFNLDNAEHMLRKNIQWRKEQDIDNIFTYKLPEVVEKYVPESRFGFDKDGCPARYIPLGRADAKGIQLSAKFNDINKVAVRELESDLQILEHHYNRFGKILGGCTYVYDMRELTFAKATDKAVIEHFAYFVTLYQDNYPEMMKALYIINPPMFFSIPFTIIKACLTGTLLSKITILAKDDWKEELLKRFDADQLPAFLGGTMTDPDGNPMCYTIVNHGELVPESYYIHKSKKSLAQAEGVKKITLSRGSFSEVTVEVKECGSLIEWEYETNSRDIMFGLLFQEMGINGKNIIELVPTQKIDTNDYPQTGMYKCGKVGTYVILFDNSYSWIRSKRIYYRVKVVPPDDQEITIVD</sequence>
<dbReference type="InterPro" id="IPR036273">
    <property type="entry name" value="CRAL/TRIO_N_dom_sf"/>
</dbReference>
<dbReference type="SUPFAM" id="SSF46938">
    <property type="entry name" value="CRAL/TRIO N-terminal domain"/>
    <property type="match status" value="1"/>
</dbReference>
<dbReference type="OrthoDB" id="6409645at2759"/>
<dbReference type="Proteomes" id="UP000054359">
    <property type="component" value="Unassembled WGS sequence"/>
</dbReference>
<evidence type="ECO:0000313" key="3">
    <source>
        <dbReference type="EMBL" id="KFM68626.1"/>
    </source>
</evidence>
<dbReference type="PROSITE" id="PS50191">
    <property type="entry name" value="CRAL_TRIO"/>
    <property type="match status" value="1"/>
</dbReference>
<dbReference type="SUPFAM" id="SSF101576">
    <property type="entry name" value="Supernatant protein factor (SPF), C-terminal domain"/>
    <property type="match status" value="1"/>
</dbReference>
<evidence type="ECO:0000259" key="1">
    <source>
        <dbReference type="PROSITE" id="PS50191"/>
    </source>
</evidence>
<dbReference type="SUPFAM" id="SSF52087">
    <property type="entry name" value="CRAL/TRIO domain"/>
    <property type="match status" value="1"/>
</dbReference>
<feature type="domain" description="CRAL-TRIO" evidence="1">
    <location>
        <begin position="75"/>
        <end position="250"/>
    </location>
</feature>
<evidence type="ECO:0000313" key="4">
    <source>
        <dbReference type="Proteomes" id="UP000054359"/>
    </source>
</evidence>
<dbReference type="PROSITE" id="PS50866">
    <property type="entry name" value="GOLD"/>
    <property type="match status" value="1"/>
</dbReference>
<proteinExistence type="predicted"/>
<accession>A0A087TU37</accession>
<evidence type="ECO:0000259" key="2">
    <source>
        <dbReference type="PROSITE" id="PS50866"/>
    </source>
</evidence>
<dbReference type="SMART" id="SM00516">
    <property type="entry name" value="SEC14"/>
    <property type="match status" value="1"/>
</dbReference>
<dbReference type="InterPro" id="IPR051064">
    <property type="entry name" value="SEC14/CRAL-TRIO_domain"/>
</dbReference>
<dbReference type="AlphaFoldDB" id="A0A087TU37"/>
<dbReference type="InterPro" id="IPR009038">
    <property type="entry name" value="GOLD_dom"/>
</dbReference>
<dbReference type="PANTHER" id="PTHR23324:SF83">
    <property type="entry name" value="SEC14-LIKE PROTEIN 2"/>
    <property type="match status" value="1"/>
</dbReference>
<dbReference type="InterPro" id="IPR036598">
    <property type="entry name" value="GOLD_dom_sf"/>
</dbReference>
<feature type="domain" description="GOLD" evidence="2">
    <location>
        <begin position="275"/>
        <end position="385"/>
    </location>
</feature>
<dbReference type="InterPro" id="IPR011074">
    <property type="entry name" value="CRAL/TRIO_N_dom"/>
</dbReference>
<dbReference type="EMBL" id="KK116737">
    <property type="protein sequence ID" value="KFM68626.1"/>
    <property type="molecule type" value="Genomic_DNA"/>
</dbReference>
<dbReference type="Pfam" id="PF03765">
    <property type="entry name" value="CRAL_TRIO_N"/>
    <property type="match status" value="1"/>
</dbReference>